<keyword evidence="1" id="KW-0614">Plasmid</keyword>
<sequence length="177" mass="19003">MAMIFIGGSRDIVALPDPAIERIASIVAAEHGVLIGDAPGADAEAQSLLAGYGYEHVGVFHAGREPRNNLGDWAAYHIPPPAGAKGFAVHAEKDREMARRADYGLMIWNGISPGTALNVLRLALIGSPCVVYDTMRSMVTTTYSAADWQAMLDNAGAEVRRQIETRMTPDERLALAE</sequence>
<dbReference type="OrthoDB" id="9788479at2"/>
<proteinExistence type="predicted"/>
<geneLocation type="plasmid" evidence="1">
    <name>1</name>
</geneLocation>
<gene>
    <name evidence="1" type="ordered locus">Meso_4158</name>
</gene>
<organism evidence="1">
    <name type="scientific">Chelativorans sp. (strain BNC1)</name>
    <dbReference type="NCBI Taxonomy" id="266779"/>
    <lineage>
        <taxon>Bacteria</taxon>
        <taxon>Pseudomonadati</taxon>
        <taxon>Pseudomonadota</taxon>
        <taxon>Alphaproteobacteria</taxon>
        <taxon>Hyphomicrobiales</taxon>
        <taxon>Phyllobacteriaceae</taxon>
        <taxon>Chelativorans</taxon>
    </lineage>
</organism>
<dbReference type="EMBL" id="CP000389">
    <property type="protein sequence ID" value="ABG61142.1"/>
    <property type="molecule type" value="Genomic_DNA"/>
</dbReference>
<protein>
    <submittedName>
        <fullName evidence="1">Uncharacterized protein</fullName>
    </submittedName>
</protein>
<dbReference type="AlphaFoldDB" id="Q11N66"/>
<reference evidence="1" key="1">
    <citation type="submission" date="2006-06" db="EMBL/GenBank/DDBJ databases">
        <title>Complete sequence of Plasmid 1 of Chelativorans sp. BNC1.</title>
        <authorList>
            <consortium name="US DOE Joint Genome Institute"/>
            <person name="Copeland A."/>
            <person name="Lucas S."/>
            <person name="Lapidus A."/>
            <person name="Barry K."/>
            <person name="Detter J.C."/>
            <person name="Glavina del Rio T."/>
            <person name="Hammon N."/>
            <person name="Israni S."/>
            <person name="Dalin E."/>
            <person name="Tice H."/>
            <person name="Pitluck S."/>
            <person name="Chertkov O."/>
            <person name="Brettin T."/>
            <person name="Bruce D."/>
            <person name="Han C."/>
            <person name="Tapia R."/>
            <person name="Gilna P."/>
            <person name="Schmutz J."/>
            <person name="Larimer F."/>
            <person name="Land M."/>
            <person name="Hauser L."/>
            <person name="Kyrpides N."/>
            <person name="Mikhailova N."/>
            <person name="Richardson P."/>
        </authorList>
    </citation>
    <scope>NUCLEOTIDE SEQUENCE</scope>
    <source>
        <strain evidence="1">BNC1</strain>
        <plasmid evidence="1">1</plasmid>
    </source>
</reference>
<dbReference type="KEGG" id="mes:Meso_4158"/>
<evidence type="ECO:0000313" key="1">
    <source>
        <dbReference type="EMBL" id="ABG61142.1"/>
    </source>
</evidence>
<accession>Q11N66</accession>
<dbReference type="HOGENOM" id="CLU_096820_0_0_5"/>
<name>Q11N66_CHESB</name>